<feature type="region of interest" description="Disordered" evidence="1">
    <location>
        <begin position="332"/>
        <end position="361"/>
    </location>
</feature>
<reference evidence="2" key="1">
    <citation type="journal article" date="2023" name="Mol. Phylogenet. Evol.">
        <title>Genome-scale phylogeny and comparative genomics of the fungal order Sordariales.</title>
        <authorList>
            <person name="Hensen N."/>
            <person name="Bonometti L."/>
            <person name="Westerberg I."/>
            <person name="Brannstrom I.O."/>
            <person name="Guillou S."/>
            <person name="Cros-Aarteil S."/>
            <person name="Calhoun S."/>
            <person name="Haridas S."/>
            <person name="Kuo A."/>
            <person name="Mondo S."/>
            <person name="Pangilinan J."/>
            <person name="Riley R."/>
            <person name="LaButti K."/>
            <person name="Andreopoulos B."/>
            <person name="Lipzen A."/>
            <person name="Chen C."/>
            <person name="Yan M."/>
            <person name="Daum C."/>
            <person name="Ng V."/>
            <person name="Clum A."/>
            <person name="Steindorff A."/>
            <person name="Ohm R.A."/>
            <person name="Martin F."/>
            <person name="Silar P."/>
            <person name="Natvig D.O."/>
            <person name="Lalanne C."/>
            <person name="Gautier V."/>
            <person name="Ament-Velasquez S.L."/>
            <person name="Kruys A."/>
            <person name="Hutchinson M.I."/>
            <person name="Powell A.J."/>
            <person name="Barry K."/>
            <person name="Miller A.N."/>
            <person name="Grigoriev I.V."/>
            <person name="Debuchy R."/>
            <person name="Gladieux P."/>
            <person name="Hiltunen Thoren M."/>
            <person name="Johannesson H."/>
        </authorList>
    </citation>
    <scope>NUCLEOTIDE SEQUENCE</scope>
    <source>
        <strain evidence="2">PSN293</strain>
    </source>
</reference>
<keyword evidence="3" id="KW-1185">Reference proteome</keyword>
<dbReference type="AlphaFoldDB" id="A0AAN6Y7J8"/>
<organism evidence="2 3">
    <name type="scientific">Rhypophila decipiens</name>
    <dbReference type="NCBI Taxonomy" id="261697"/>
    <lineage>
        <taxon>Eukaryota</taxon>
        <taxon>Fungi</taxon>
        <taxon>Dikarya</taxon>
        <taxon>Ascomycota</taxon>
        <taxon>Pezizomycotina</taxon>
        <taxon>Sordariomycetes</taxon>
        <taxon>Sordariomycetidae</taxon>
        <taxon>Sordariales</taxon>
        <taxon>Naviculisporaceae</taxon>
        <taxon>Rhypophila</taxon>
    </lineage>
</organism>
<evidence type="ECO:0000313" key="2">
    <source>
        <dbReference type="EMBL" id="KAK4213914.1"/>
    </source>
</evidence>
<comment type="caution">
    <text evidence="2">The sequence shown here is derived from an EMBL/GenBank/DDBJ whole genome shotgun (WGS) entry which is preliminary data.</text>
</comment>
<protein>
    <submittedName>
        <fullName evidence="2">Uncharacterized protein</fullName>
    </submittedName>
</protein>
<dbReference type="EMBL" id="MU858102">
    <property type="protein sequence ID" value="KAK4213914.1"/>
    <property type="molecule type" value="Genomic_DNA"/>
</dbReference>
<proteinExistence type="predicted"/>
<evidence type="ECO:0000256" key="1">
    <source>
        <dbReference type="SAM" id="MobiDB-lite"/>
    </source>
</evidence>
<dbReference type="Proteomes" id="UP001301769">
    <property type="component" value="Unassembled WGS sequence"/>
</dbReference>
<reference evidence="2" key="2">
    <citation type="submission" date="2023-05" db="EMBL/GenBank/DDBJ databases">
        <authorList>
            <consortium name="Lawrence Berkeley National Laboratory"/>
            <person name="Steindorff A."/>
            <person name="Hensen N."/>
            <person name="Bonometti L."/>
            <person name="Westerberg I."/>
            <person name="Brannstrom I.O."/>
            <person name="Guillou S."/>
            <person name="Cros-Aarteil S."/>
            <person name="Calhoun S."/>
            <person name="Haridas S."/>
            <person name="Kuo A."/>
            <person name="Mondo S."/>
            <person name="Pangilinan J."/>
            <person name="Riley R."/>
            <person name="Labutti K."/>
            <person name="Andreopoulos B."/>
            <person name="Lipzen A."/>
            <person name="Chen C."/>
            <person name="Yanf M."/>
            <person name="Daum C."/>
            <person name="Ng V."/>
            <person name="Clum A."/>
            <person name="Ohm R."/>
            <person name="Martin F."/>
            <person name="Silar P."/>
            <person name="Natvig D."/>
            <person name="Lalanne C."/>
            <person name="Gautier V."/>
            <person name="Ament-Velasquez S.L."/>
            <person name="Kruys A."/>
            <person name="Hutchinson M.I."/>
            <person name="Powell A.J."/>
            <person name="Barry K."/>
            <person name="Miller A.N."/>
            <person name="Grigoriev I.V."/>
            <person name="Debuchy R."/>
            <person name="Gladieux P."/>
            <person name="Thoren M.H."/>
            <person name="Johannesson H."/>
        </authorList>
    </citation>
    <scope>NUCLEOTIDE SEQUENCE</scope>
    <source>
        <strain evidence="2">PSN293</strain>
    </source>
</reference>
<evidence type="ECO:0000313" key="3">
    <source>
        <dbReference type="Proteomes" id="UP001301769"/>
    </source>
</evidence>
<accession>A0AAN6Y7J8</accession>
<name>A0AAN6Y7J8_9PEZI</name>
<gene>
    <name evidence="2" type="ORF">QBC37DRAFT_422324</name>
</gene>
<sequence length="361" mass="41430">MASPIGSFSSQWCVNDVLQKRHKVDILLDKVLELDRDVRVIEENQLESLGIRRLAALDIDQDSIDLEPIYFRPLPANLPSWSELRSAVQDQRRLGRRASYICRWSDVCPGEENEDHPLCGPFEEANWRLEWFYDALQSAGNGPDADRFLEKHTDWRLCLNHPCDWKQHRLPFHRGGSPDTVGEHFEEALDRYRFEYDLVYCFLPTEELDEVSVWAPRVKGAVIQSHKAGGDSLLRSELHSALHLLIHMLEHGLEDYHHTIPVLIYSFHHDKTARVTQFHFNGEHLLFRQSRLLDLAADEPTEDAYLLLRWMASLPVGETTFTALNELVETQTIDTDDGGQKDALPISPHPKSTREGLSVGA</sequence>